<dbReference type="InParanoid" id="K5VYX5"/>
<gene>
    <name evidence="7" type="ORF">AGABI1DRAFT_121006</name>
</gene>
<proteinExistence type="predicted"/>
<dbReference type="PANTHER" id="PTHR15263:SF1">
    <property type="entry name" value="NF-KAPPA-B INHIBITOR-LIKE PROTEIN 1"/>
    <property type="match status" value="1"/>
</dbReference>
<dbReference type="RefSeq" id="XP_007330293.1">
    <property type="nucleotide sequence ID" value="XM_007330231.1"/>
</dbReference>
<keyword evidence="5" id="KW-0539">Nucleus</keyword>
<evidence type="ECO:0000256" key="4">
    <source>
        <dbReference type="ARBA" id="ARBA00023043"/>
    </source>
</evidence>
<dbReference type="GO" id="GO:0005634">
    <property type="term" value="C:nucleus"/>
    <property type="evidence" value="ECO:0007669"/>
    <property type="project" value="UniProtKB-SubCell"/>
</dbReference>
<dbReference type="InterPro" id="IPR038753">
    <property type="entry name" value="NFKBIL1"/>
</dbReference>
<feature type="region of interest" description="Disordered" evidence="6">
    <location>
        <begin position="1"/>
        <end position="23"/>
    </location>
</feature>
<evidence type="ECO:0000256" key="3">
    <source>
        <dbReference type="ARBA" id="ARBA00022737"/>
    </source>
</evidence>
<comment type="subcellular location">
    <subcellularLocation>
        <location evidence="1">Nucleus</location>
    </subcellularLocation>
</comment>
<feature type="compositionally biased region" description="Basic and acidic residues" evidence="6">
    <location>
        <begin position="64"/>
        <end position="90"/>
    </location>
</feature>
<name>K5VYX5_AGABU</name>
<dbReference type="KEGG" id="abp:AGABI1DRAFT121006"/>
<feature type="region of interest" description="Disordered" evidence="6">
    <location>
        <begin position="60"/>
        <end position="90"/>
    </location>
</feature>
<keyword evidence="4" id="KW-0040">ANK repeat</keyword>
<accession>K5VYX5</accession>
<reference evidence="8" key="1">
    <citation type="journal article" date="2012" name="Proc. Natl. Acad. Sci. U.S.A.">
        <title>Genome sequence of the button mushroom Agaricus bisporus reveals mechanisms governing adaptation to a humic-rich ecological niche.</title>
        <authorList>
            <person name="Morin E."/>
            <person name="Kohler A."/>
            <person name="Baker A.R."/>
            <person name="Foulongne-Oriol M."/>
            <person name="Lombard V."/>
            <person name="Nagy L.G."/>
            <person name="Ohm R.A."/>
            <person name="Patyshakuliyeva A."/>
            <person name="Brun A."/>
            <person name="Aerts A.L."/>
            <person name="Bailey A.M."/>
            <person name="Billette C."/>
            <person name="Coutinho P.M."/>
            <person name="Deakin G."/>
            <person name="Doddapaneni H."/>
            <person name="Floudas D."/>
            <person name="Grimwood J."/>
            <person name="Hilden K."/>
            <person name="Kuees U."/>
            <person name="LaButti K.M."/>
            <person name="Lapidus A."/>
            <person name="Lindquist E.A."/>
            <person name="Lucas S.M."/>
            <person name="Murat C."/>
            <person name="Riley R.W."/>
            <person name="Salamov A.A."/>
            <person name="Schmutz J."/>
            <person name="Subramanian V."/>
            <person name="Woesten H.A.B."/>
            <person name="Xu J."/>
            <person name="Eastwood D.C."/>
            <person name="Foster G.D."/>
            <person name="Sonnenberg A.S."/>
            <person name="Cullen D."/>
            <person name="de Vries R.P."/>
            <person name="Lundell T."/>
            <person name="Hibbett D.S."/>
            <person name="Henrissat B."/>
            <person name="Burton K.S."/>
            <person name="Kerrigan R.W."/>
            <person name="Challen M.P."/>
            <person name="Grigoriev I.V."/>
            <person name="Martin F."/>
        </authorList>
    </citation>
    <scope>NUCLEOTIDE SEQUENCE [LARGE SCALE GENOMIC DNA]</scope>
    <source>
        <strain evidence="8">JB137-S8 / ATCC MYA-4627 / FGSC 10392</strain>
    </source>
</reference>
<sequence>MSLFANYHPQVQPPATRTHGKSPARVPGLGYILFPEPGSYQAFLDAPEKYDFDSINVASTSSENVRDRETEELRKEQEEDEERKWRAEQEEYEKRAKRRRELEAEEARKGEEGWVRSGGVLRDAEGNRDWARTQAIRDELKLRELEEQILDRWNKYEDNWSGLVSKLKNERVPASGTLLTFEDIPWPVKYPKESTIGIQDLTVKKVEEFLLESLTVRSVKTTKKDRVRSSLLRWHPDKLGSLFSQVKHEDTGRIEQGVRIVMECLQKLNE</sequence>
<dbReference type="OMA" id="DITMAKV"/>
<dbReference type="eggNOG" id="ENOG502SRYI">
    <property type="taxonomic scope" value="Eukaryota"/>
</dbReference>
<evidence type="ECO:0000256" key="6">
    <source>
        <dbReference type="SAM" id="MobiDB-lite"/>
    </source>
</evidence>
<dbReference type="HOGENOM" id="CLU_050706_0_0_1"/>
<evidence type="ECO:0000313" key="7">
    <source>
        <dbReference type="EMBL" id="EKM79694.1"/>
    </source>
</evidence>
<dbReference type="AlphaFoldDB" id="K5VYX5"/>
<protein>
    <submittedName>
        <fullName evidence="7">Uncharacterized protein</fullName>
    </submittedName>
</protein>
<dbReference type="GO" id="GO:0043124">
    <property type="term" value="P:negative regulation of canonical NF-kappaB signal transduction"/>
    <property type="evidence" value="ECO:0007669"/>
    <property type="project" value="InterPro"/>
</dbReference>
<evidence type="ECO:0000256" key="2">
    <source>
        <dbReference type="ARBA" id="ARBA00022553"/>
    </source>
</evidence>
<dbReference type="GeneID" id="18825731"/>
<evidence type="ECO:0000256" key="1">
    <source>
        <dbReference type="ARBA" id="ARBA00004123"/>
    </source>
</evidence>
<keyword evidence="2" id="KW-0597">Phosphoprotein</keyword>
<organism evidence="7 8">
    <name type="scientific">Agaricus bisporus var. burnettii (strain JB137-S8 / ATCC MYA-4627 / FGSC 10392)</name>
    <name type="common">White button mushroom</name>
    <dbReference type="NCBI Taxonomy" id="597362"/>
    <lineage>
        <taxon>Eukaryota</taxon>
        <taxon>Fungi</taxon>
        <taxon>Dikarya</taxon>
        <taxon>Basidiomycota</taxon>
        <taxon>Agaricomycotina</taxon>
        <taxon>Agaricomycetes</taxon>
        <taxon>Agaricomycetidae</taxon>
        <taxon>Agaricales</taxon>
        <taxon>Agaricineae</taxon>
        <taxon>Agaricaceae</taxon>
        <taxon>Agaricus</taxon>
    </lineage>
</organism>
<keyword evidence="3" id="KW-0677">Repeat</keyword>
<evidence type="ECO:0000256" key="5">
    <source>
        <dbReference type="ARBA" id="ARBA00023242"/>
    </source>
</evidence>
<dbReference type="Proteomes" id="UP000008493">
    <property type="component" value="Unassembled WGS sequence"/>
</dbReference>
<dbReference type="OrthoDB" id="3241983at2759"/>
<keyword evidence="8" id="KW-1185">Reference proteome</keyword>
<dbReference type="PANTHER" id="PTHR15263">
    <property type="entry name" value="I-KAPPA-B-LIKE PROTEIN IKBL"/>
    <property type="match status" value="1"/>
</dbReference>
<evidence type="ECO:0000313" key="8">
    <source>
        <dbReference type="Proteomes" id="UP000008493"/>
    </source>
</evidence>
<dbReference type="EMBL" id="JH971390">
    <property type="protein sequence ID" value="EKM79694.1"/>
    <property type="molecule type" value="Genomic_DNA"/>
</dbReference>